<sequence length="821" mass="84582">MKRAVAVIVIAVAIAVGALTSYSPVQAASQGAGFGTWAPVSAYGWHGSMLINGAYTYCIRPGLPAPTGQSTDNGVSGTAAGLSPAQLTGINLLVSKYGQTSDPVQAASVGWAVKAVADWNETLHAYGYPGDTLQGAINWTFSALAPESNAVVQQLAASYYAEAMSAGTGALGGSGTLIFTTDPADPSRGTVTAVTDIAGVSGSVQLDGAVFVDSGSASRDGVTPGTAFDIVTTEHQATFRVRGTGTFRGGYQAAVRHYTTSGGQDTAGAGGFTEFSVARQDAADRVTTFAPVITTQVASRYVESGPFVDDVTFTTARGIWPRASDGRYVTVAATGTVYRTSHEPSTGAVPPEAEMVAQLAVTTLPETGATVPYRVQSETGLAGPGFYTAVWQIRVEAQSPETVSFLEPGYSWTEPFGEQTQIMIIPAISSRAEPVVPVGATMKDEVVVEGPVPAAGLDVTTAVYRSVDGLAPADSCTPETLVWSNAGAPVRVTSAGTTTITAPVVPDFGTYFWRERAVDSEGRLVHEGPCGVEGETTRAPLPTVTTRAGASPGFGGGVSDVATVSGPVPQTGRTVLTFDLYRVLDPADPASACTPGNLVGDTLTDPIAVTAAGSYSSPELRPGAAGIFAWIERLWHTRDGETEARLLTEGACGAPDETVVMQAPAVVTTATARAATDEPFTDTATIEGLAPDAEAQLVFFAYRTPLDASPVCTEETLLAETAAVVVRGDGEYVSPHVRSDRTGIVYWIAELRYAGEGAVMANIHRGECGEEHESTTVEALAATGPGAGIPILPMGALGAAIVTLGAALAVAFRRRRHGARG</sequence>
<protein>
    <recommendedName>
        <fullName evidence="5">VaFE repeat-containing surface-anchored protein</fullName>
    </recommendedName>
</protein>
<keyword evidence="4" id="KW-1185">Reference proteome</keyword>
<keyword evidence="1" id="KW-0812">Transmembrane</keyword>
<accession>A0A5J5IZU2</accession>
<evidence type="ECO:0000256" key="2">
    <source>
        <dbReference type="SAM" id="SignalP"/>
    </source>
</evidence>
<evidence type="ECO:0000313" key="3">
    <source>
        <dbReference type="EMBL" id="KAA9107577.1"/>
    </source>
</evidence>
<dbReference type="OrthoDB" id="3242564at2"/>
<evidence type="ECO:0008006" key="5">
    <source>
        <dbReference type="Google" id="ProtNLM"/>
    </source>
</evidence>
<keyword evidence="2" id="KW-0732">Signal</keyword>
<organism evidence="3 4">
    <name type="scientific">Microbacterium rhizomatis</name>
    <dbReference type="NCBI Taxonomy" id="1631477"/>
    <lineage>
        <taxon>Bacteria</taxon>
        <taxon>Bacillati</taxon>
        <taxon>Actinomycetota</taxon>
        <taxon>Actinomycetes</taxon>
        <taxon>Micrococcales</taxon>
        <taxon>Microbacteriaceae</taxon>
        <taxon>Microbacterium</taxon>
    </lineage>
</organism>
<evidence type="ECO:0000313" key="4">
    <source>
        <dbReference type="Proteomes" id="UP000325827"/>
    </source>
</evidence>
<feature type="chain" id="PRO_5023892379" description="VaFE repeat-containing surface-anchored protein" evidence="2">
    <location>
        <begin position="28"/>
        <end position="821"/>
    </location>
</feature>
<dbReference type="AlphaFoldDB" id="A0A5J5IZU2"/>
<proteinExistence type="predicted"/>
<reference evidence="4" key="1">
    <citation type="submission" date="2019-09" db="EMBL/GenBank/DDBJ databases">
        <title>Mumia zhuanghuii sp. nov. isolated from the intestinal contents of plateau pika (Ochotona curzoniae) in the Qinghai-Tibet plateau of China.</title>
        <authorList>
            <person name="Tian Z."/>
        </authorList>
    </citation>
    <scope>NUCLEOTIDE SEQUENCE [LARGE SCALE GENOMIC DNA]</scope>
    <source>
        <strain evidence="4">JCM 30598</strain>
    </source>
</reference>
<dbReference type="Proteomes" id="UP000325827">
    <property type="component" value="Unassembled WGS sequence"/>
</dbReference>
<dbReference type="EMBL" id="VYSA01000002">
    <property type="protein sequence ID" value="KAA9107577.1"/>
    <property type="molecule type" value="Genomic_DNA"/>
</dbReference>
<evidence type="ECO:0000256" key="1">
    <source>
        <dbReference type="SAM" id="Phobius"/>
    </source>
</evidence>
<gene>
    <name evidence="3" type="ORF">F6B43_08900</name>
</gene>
<feature type="signal peptide" evidence="2">
    <location>
        <begin position="1"/>
        <end position="27"/>
    </location>
</feature>
<name>A0A5J5IZU2_9MICO</name>
<dbReference type="RefSeq" id="WP_150448613.1">
    <property type="nucleotide sequence ID" value="NZ_VYSA01000002.1"/>
</dbReference>
<keyword evidence="1" id="KW-0472">Membrane</keyword>
<feature type="transmembrane region" description="Helical" evidence="1">
    <location>
        <begin position="791"/>
        <end position="812"/>
    </location>
</feature>
<comment type="caution">
    <text evidence="3">The sequence shown here is derived from an EMBL/GenBank/DDBJ whole genome shotgun (WGS) entry which is preliminary data.</text>
</comment>
<keyword evidence="1" id="KW-1133">Transmembrane helix</keyword>